<keyword evidence="2" id="KW-0418">Kinase</keyword>
<evidence type="ECO:0000313" key="3">
    <source>
        <dbReference type="Proteomes" id="UP000471745"/>
    </source>
</evidence>
<gene>
    <name evidence="2" type="ORF">G3I18_31385</name>
</gene>
<keyword evidence="2" id="KW-0808">Transferase</keyword>
<feature type="compositionally biased region" description="Low complexity" evidence="1">
    <location>
        <begin position="1"/>
        <end position="21"/>
    </location>
</feature>
<keyword evidence="3" id="KW-1185">Reference proteome</keyword>
<dbReference type="EMBL" id="JAAGNA010001096">
    <property type="protein sequence ID" value="NEC53020.1"/>
    <property type="molecule type" value="Genomic_DNA"/>
</dbReference>
<keyword evidence="2" id="KW-0723">Serine/threonine-protein kinase</keyword>
<name>A0A9X5CR01_9ACTN</name>
<dbReference type="AlphaFoldDB" id="A0A9X5CR01"/>
<feature type="compositionally biased region" description="Polar residues" evidence="1">
    <location>
        <begin position="55"/>
        <end position="74"/>
    </location>
</feature>
<accession>A0A9X5CR01</accession>
<evidence type="ECO:0000313" key="2">
    <source>
        <dbReference type="EMBL" id="NEC53020.1"/>
    </source>
</evidence>
<dbReference type="GO" id="GO:0004674">
    <property type="term" value="F:protein serine/threonine kinase activity"/>
    <property type="evidence" value="ECO:0007669"/>
    <property type="project" value="UniProtKB-KW"/>
</dbReference>
<feature type="non-terminal residue" evidence="2">
    <location>
        <position position="1"/>
    </location>
</feature>
<reference evidence="2 3" key="1">
    <citation type="submission" date="2020-01" db="EMBL/GenBank/DDBJ databases">
        <title>Insect and environment-associated Actinomycetes.</title>
        <authorList>
            <person name="Currrie C."/>
            <person name="Chevrette M."/>
            <person name="Carlson C."/>
            <person name="Stubbendieck R."/>
            <person name="Wendt-Pienkowski E."/>
        </authorList>
    </citation>
    <scope>NUCLEOTIDE SEQUENCE [LARGE SCALE GENOMIC DNA]</scope>
    <source>
        <strain evidence="2 3">SID8189</strain>
    </source>
</reference>
<organism evidence="2 3">
    <name type="scientific">Actinospica acidiphila</name>
    <dbReference type="NCBI Taxonomy" id="304899"/>
    <lineage>
        <taxon>Bacteria</taxon>
        <taxon>Bacillati</taxon>
        <taxon>Actinomycetota</taxon>
        <taxon>Actinomycetes</taxon>
        <taxon>Catenulisporales</taxon>
        <taxon>Actinospicaceae</taxon>
        <taxon>Actinospica</taxon>
    </lineage>
</organism>
<feature type="region of interest" description="Disordered" evidence="1">
    <location>
        <begin position="1"/>
        <end position="76"/>
    </location>
</feature>
<protein>
    <submittedName>
        <fullName evidence="2">Serine/threonine protein kinase</fullName>
    </submittedName>
</protein>
<feature type="region of interest" description="Disordered" evidence="1">
    <location>
        <begin position="116"/>
        <end position="135"/>
    </location>
</feature>
<sequence length="159" mass="16486">DRAGGDPSTPAAPSSAPQSTGDAATTDDAPPEETRSPSSSEPEDGTVPEEFLGRWSTTIDNDSGSHSRRLTMQQGEAGDTVMSLVADGPTGNGTYHCVFEARLTDASDGRLRIGPSTVTVGEPRSACTPGSASEITLLPDGTLRRESTGTGEQLTYTRD</sequence>
<dbReference type="Proteomes" id="UP000471745">
    <property type="component" value="Unassembled WGS sequence"/>
</dbReference>
<evidence type="ECO:0000256" key="1">
    <source>
        <dbReference type="SAM" id="MobiDB-lite"/>
    </source>
</evidence>
<comment type="caution">
    <text evidence="2">The sequence shown here is derived from an EMBL/GenBank/DDBJ whole genome shotgun (WGS) entry which is preliminary data.</text>
</comment>
<proteinExistence type="predicted"/>